<reference evidence="1 2" key="1">
    <citation type="submission" date="2017-01" db="EMBL/GenBank/DDBJ databases">
        <title>Draft sequence of Acidihalobacter ferrooxidans strain DSM 14175 (strain V8).</title>
        <authorList>
            <person name="Khaleque H.N."/>
            <person name="Ramsay J.P."/>
            <person name="Murphy R.J.T."/>
            <person name="Kaksonen A.H."/>
            <person name="Boxall N.J."/>
            <person name="Watkin E.L.J."/>
        </authorList>
    </citation>
    <scope>NUCLEOTIDE SEQUENCE [LARGE SCALE GENOMIC DNA]</scope>
    <source>
        <strain evidence="1 2">V8</strain>
    </source>
</reference>
<dbReference type="PANTHER" id="PTHR38774">
    <property type="entry name" value="CYTOPLASMIC PROTEIN-RELATED"/>
    <property type="match status" value="1"/>
</dbReference>
<dbReference type="InterPro" id="IPR009659">
    <property type="entry name" value="DUF1249"/>
</dbReference>
<proteinExistence type="predicted"/>
<organism evidence="1 2">
    <name type="scientific">Acidihalobacter ferrooxydans</name>
    <dbReference type="NCBI Taxonomy" id="1765967"/>
    <lineage>
        <taxon>Bacteria</taxon>
        <taxon>Pseudomonadati</taxon>
        <taxon>Pseudomonadota</taxon>
        <taxon>Gammaproteobacteria</taxon>
        <taxon>Chromatiales</taxon>
        <taxon>Ectothiorhodospiraceae</taxon>
        <taxon>Acidihalobacter</taxon>
    </lineage>
</organism>
<accession>A0A1P8UFZ8</accession>
<dbReference type="Pfam" id="PF06853">
    <property type="entry name" value="DUF1249"/>
    <property type="match status" value="1"/>
</dbReference>
<evidence type="ECO:0008006" key="3">
    <source>
        <dbReference type="Google" id="ProtNLM"/>
    </source>
</evidence>
<dbReference type="STRING" id="1765967.BW247_05860"/>
<dbReference type="PANTHER" id="PTHR38774:SF1">
    <property type="entry name" value="CYTOPLASMIC PROTEIN"/>
    <property type="match status" value="1"/>
</dbReference>
<keyword evidence="2" id="KW-1185">Reference proteome</keyword>
<dbReference type="AlphaFoldDB" id="A0A1P8UFZ8"/>
<name>A0A1P8UFZ8_9GAMM</name>
<gene>
    <name evidence="1" type="ORF">BW247_05860</name>
</gene>
<sequence length="153" mass="17155">MFADLKMPAHLTMKPISFAALMELYERNYIALRRLCPVFDDLTVANVSRVTGAPPLQLRVLERNRYTTTLELTQRIGQTGRIPVLPLRVYHDARQAEVLVAGVHPGGLNCDPGGGVRQRQLGVCWEANLFLHDWLSHCVVQGHRFGKSPVSAR</sequence>
<dbReference type="Proteomes" id="UP000243807">
    <property type="component" value="Chromosome"/>
</dbReference>
<protein>
    <recommendedName>
        <fullName evidence="3">DUF1249 domain-containing protein</fullName>
    </recommendedName>
</protein>
<evidence type="ECO:0000313" key="2">
    <source>
        <dbReference type="Proteomes" id="UP000243807"/>
    </source>
</evidence>
<evidence type="ECO:0000313" key="1">
    <source>
        <dbReference type="EMBL" id="APZ42681.1"/>
    </source>
</evidence>
<dbReference type="OrthoDB" id="9793663at2"/>
<dbReference type="KEGG" id="afy:BW247_05860"/>
<dbReference type="EMBL" id="CP019434">
    <property type="protein sequence ID" value="APZ42681.1"/>
    <property type="molecule type" value="Genomic_DNA"/>
</dbReference>
<dbReference type="RefSeq" id="WP_076836332.1">
    <property type="nucleotide sequence ID" value="NZ_CP019434.1"/>
</dbReference>